<dbReference type="InParanoid" id="A0A2T2ZTB7"/>
<feature type="signal peptide" evidence="2">
    <location>
        <begin position="1"/>
        <end position="18"/>
    </location>
</feature>
<sequence>MHFLVCALALTLYPRVSFNPLPLLTLANDTPMCCIPVATRAPLITLDSLPLPPLPLLTVPLWTADRKEIRRSCLSQGNLTMSVLVAKTEKVSYAVQTPNCAFSPLSSPAELQCFSSGGGASLHSRKVTDYHRNDRFAPSLFFFLSFWLLSLLLMLLLLLLLLLVVAFCFLLSSPCFRHQERPRDGQDCRFVMSSETVTAHTSHRCGITSWVLLLLL</sequence>
<evidence type="ECO:0000256" key="1">
    <source>
        <dbReference type="SAM" id="Phobius"/>
    </source>
</evidence>
<dbReference type="Proteomes" id="UP000241462">
    <property type="component" value="Unassembled WGS sequence"/>
</dbReference>
<proteinExistence type="predicted"/>
<accession>A0A2T2ZTB7</accession>
<feature type="transmembrane region" description="Helical" evidence="1">
    <location>
        <begin position="140"/>
        <end position="171"/>
    </location>
</feature>
<feature type="chain" id="PRO_5015485997" evidence="2">
    <location>
        <begin position="19"/>
        <end position="216"/>
    </location>
</feature>
<keyword evidence="1" id="KW-0812">Transmembrane</keyword>
<evidence type="ECO:0000313" key="3">
    <source>
        <dbReference type="EMBL" id="PSR75992.1"/>
    </source>
</evidence>
<keyword evidence="2" id="KW-0732">Signal</keyword>
<dbReference type="AlphaFoldDB" id="A0A2T2ZTB7"/>
<keyword evidence="1" id="KW-1133">Transmembrane helix</keyword>
<protein>
    <submittedName>
        <fullName evidence="3">Uncharacterized protein</fullName>
    </submittedName>
</protein>
<dbReference type="EMBL" id="KZ678734">
    <property type="protein sequence ID" value="PSR75992.1"/>
    <property type="molecule type" value="Genomic_DNA"/>
</dbReference>
<keyword evidence="1" id="KW-0472">Membrane</keyword>
<name>A0A2T2ZTB7_9PEZI</name>
<evidence type="ECO:0000256" key="2">
    <source>
        <dbReference type="SAM" id="SignalP"/>
    </source>
</evidence>
<evidence type="ECO:0000313" key="4">
    <source>
        <dbReference type="Proteomes" id="UP000241462"/>
    </source>
</evidence>
<organism evidence="3 4">
    <name type="scientific">Coniella lustricola</name>
    <dbReference type="NCBI Taxonomy" id="2025994"/>
    <lineage>
        <taxon>Eukaryota</taxon>
        <taxon>Fungi</taxon>
        <taxon>Dikarya</taxon>
        <taxon>Ascomycota</taxon>
        <taxon>Pezizomycotina</taxon>
        <taxon>Sordariomycetes</taxon>
        <taxon>Sordariomycetidae</taxon>
        <taxon>Diaporthales</taxon>
        <taxon>Schizoparmaceae</taxon>
        <taxon>Coniella</taxon>
    </lineage>
</organism>
<reference evidence="3 4" key="1">
    <citation type="journal article" date="2018" name="Mycol. Prog.">
        <title>Coniella lustricola, a new species from submerged detritus.</title>
        <authorList>
            <person name="Raudabaugh D.B."/>
            <person name="Iturriaga T."/>
            <person name="Carver A."/>
            <person name="Mondo S."/>
            <person name="Pangilinan J."/>
            <person name="Lipzen A."/>
            <person name="He G."/>
            <person name="Amirebrahimi M."/>
            <person name="Grigoriev I.V."/>
            <person name="Miller A.N."/>
        </authorList>
    </citation>
    <scope>NUCLEOTIDE SEQUENCE [LARGE SCALE GENOMIC DNA]</scope>
    <source>
        <strain evidence="3 4">B22-T-1</strain>
    </source>
</reference>
<gene>
    <name evidence="3" type="ORF">BD289DRAFT_182549</name>
</gene>
<keyword evidence="4" id="KW-1185">Reference proteome</keyword>